<reference evidence="14" key="1">
    <citation type="submission" date="2023-06" db="EMBL/GenBank/DDBJ databases">
        <authorList>
            <person name="Kurt Z."/>
        </authorList>
    </citation>
    <scope>NUCLEOTIDE SEQUENCE</scope>
</reference>
<evidence type="ECO:0000256" key="5">
    <source>
        <dbReference type="ARBA" id="ARBA00022777"/>
    </source>
</evidence>
<dbReference type="EMBL" id="CATOUU010001053">
    <property type="protein sequence ID" value="CAI9969091.1"/>
    <property type="molecule type" value="Genomic_DNA"/>
</dbReference>
<evidence type="ECO:0000313" key="12">
    <source>
        <dbReference type="EMBL" id="CAI9943478.1"/>
    </source>
</evidence>
<dbReference type="SMART" id="SM00220">
    <property type="entry name" value="S_TKc"/>
    <property type="match status" value="1"/>
</dbReference>
<evidence type="ECO:0000313" key="16">
    <source>
        <dbReference type="EMBL" id="CAI9969091.1"/>
    </source>
</evidence>
<protein>
    <recommendedName>
        <fullName evidence="1">non-specific serine/threonine protein kinase</fullName>
        <ecNumber evidence="1">2.7.11.1</ecNumber>
    </recommendedName>
</protein>
<evidence type="ECO:0000256" key="3">
    <source>
        <dbReference type="ARBA" id="ARBA00022679"/>
    </source>
</evidence>
<dbReference type="FunFam" id="1.10.510.10:FF:000571">
    <property type="entry name" value="Maternal embryonic leucine zipper kinase"/>
    <property type="match status" value="1"/>
</dbReference>
<dbReference type="EMBL" id="CAXDID020000200">
    <property type="protein sequence ID" value="CAL6054077.1"/>
    <property type="molecule type" value="Genomic_DNA"/>
</dbReference>
<evidence type="ECO:0000256" key="1">
    <source>
        <dbReference type="ARBA" id="ARBA00012513"/>
    </source>
</evidence>
<feature type="domain" description="Protein kinase" evidence="11">
    <location>
        <begin position="9"/>
        <end position="262"/>
    </location>
</feature>
<dbReference type="Proteomes" id="UP001642409">
    <property type="component" value="Unassembled WGS sequence"/>
</dbReference>
<evidence type="ECO:0000313" key="13">
    <source>
        <dbReference type="EMBL" id="CAI9957948.1"/>
    </source>
</evidence>
<dbReference type="GO" id="GO:0007165">
    <property type="term" value="P:signal transduction"/>
    <property type="evidence" value="ECO:0007669"/>
    <property type="project" value="TreeGrafter"/>
</dbReference>
<dbReference type="EMBL" id="CAXDID020000150">
    <property type="protein sequence ID" value="CAL6041377.1"/>
    <property type="molecule type" value="Genomic_DNA"/>
</dbReference>
<evidence type="ECO:0000256" key="8">
    <source>
        <dbReference type="ARBA" id="ARBA00048679"/>
    </source>
</evidence>
<sequence>MSEKKVENYNIGEVLGQGSFARVYKCENEKDGKQYAMKVIKRQSLSPNQVKRLKIEIAIMQSINHANIVHLYDLLSTDARYMLVMDLVEGGELMSHIDGPLPEAKAAEYLIQIASATRFCHGLGIVHRDLKFENVLMKKDGTLVITDFGLGNISNSPDKTFFTSKTLCGSPHYIAPEVTEGGKYDGRNADIWSLGVLFFAMLTYEFPFNDPEYFKIFQLAKEGKYPVPTASSKEAQELLKMILVPDPDKRAQWEDIFNSKFFMKYAKLSSENEITILQNKQVCKFWPTQKDMLAQQQMHEKAGVPLVEKKKDANGCPFCEENINIQQTCDCPNWTVKKAISLQGISDVFQAMSILVQALRNTTKKEITVQYHQQRVTADEFELKLFSPSAGKFFVRIGTQQLNTFENYQNEITKVLNEVKAGKKISLMQVAEVRCQCNQ</sequence>
<comment type="similarity">
    <text evidence="10">Belongs to the protein kinase superfamily.</text>
</comment>
<evidence type="ECO:0000259" key="11">
    <source>
        <dbReference type="PROSITE" id="PS50011"/>
    </source>
</evidence>
<evidence type="ECO:0000313" key="20">
    <source>
        <dbReference type="EMBL" id="CAL6103583.1"/>
    </source>
</evidence>
<keyword evidence="2 10" id="KW-0723">Serine/threonine-protein kinase</keyword>
<dbReference type="InterPro" id="IPR000719">
    <property type="entry name" value="Prot_kinase_dom"/>
</dbReference>
<dbReference type="GO" id="GO:0005524">
    <property type="term" value="F:ATP binding"/>
    <property type="evidence" value="ECO:0007669"/>
    <property type="project" value="UniProtKB-UniRule"/>
</dbReference>
<dbReference type="AlphaFoldDB" id="A0AA86QY47"/>
<name>A0AA86QY47_9EUKA</name>
<comment type="catalytic activity">
    <reaction evidence="7">
        <text>L-threonyl-[protein] + ATP = O-phospho-L-threonyl-[protein] + ADP + H(+)</text>
        <dbReference type="Rhea" id="RHEA:46608"/>
        <dbReference type="Rhea" id="RHEA-COMP:11060"/>
        <dbReference type="Rhea" id="RHEA-COMP:11605"/>
        <dbReference type="ChEBI" id="CHEBI:15378"/>
        <dbReference type="ChEBI" id="CHEBI:30013"/>
        <dbReference type="ChEBI" id="CHEBI:30616"/>
        <dbReference type="ChEBI" id="CHEBI:61977"/>
        <dbReference type="ChEBI" id="CHEBI:456216"/>
        <dbReference type="EC" id="2.7.11.1"/>
    </reaction>
</comment>
<keyword evidence="22" id="KW-1185">Reference proteome</keyword>
<evidence type="ECO:0000256" key="10">
    <source>
        <dbReference type="RuleBase" id="RU000304"/>
    </source>
</evidence>
<dbReference type="Gene3D" id="1.10.510.10">
    <property type="entry name" value="Transferase(Phosphotransferase) domain 1"/>
    <property type="match status" value="1"/>
</dbReference>
<evidence type="ECO:0000313" key="15">
    <source>
        <dbReference type="EMBL" id="CAI9968681.1"/>
    </source>
</evidence>
<evidence type="ECO:0000313" key="18">
    <source>
        <dbReference type="EMBL" id="CAL6054077.1"/>
    </source>
</evidence>
<dbReference type="Pfam" id="PF00069">
    <property type="entry name" value="Pkinase"/>
    <property type="match status" value="1"/>
</dbReference>
<dbReference type="InterPro" id="IPR017441">
    <property type="entry name" value="Protein_kinase_ATP_BS"/>
</dbReference>
<dbReference type="EMBL" id="CATOUU010001045">
    <property type="protein sequence ID" value="CAI9968681.1"/>
    <property type="molecule type" value="Genomic_DNA"/>
</dbReference>
<dbReference type="InterPro" id="IPR011009">
    <property type="entry name" value="Kinase-like_dom_sf"/>
</dbReference>
<evidence type="ECO:0000313" key="19">
    <source>
        <dbReference type="EMBL" id="CAL6084669.1"/>
    </source>
</evidence>
<dbReference type="SUPFAM" id="SSF56112">
    <property type="entry name" value="Protein kinase-like (PK-like)"/>
    <property type="match status" value="1"/>
</dbReference>
<evidence type="ECO:0000313" key="22">
    <source>
        <dbReference type="Proteomes" id="UP001642409"/>
    </source>
</evidence>
<keyword evidence="3" id="KW-0808">Transferase</keyword>
<dbReference type="EMBL" id="CATOUU010000896">
    <property type="protein sequence ID" value="CAI9957948.1"/>
    <property type="molecule type" value="Genomic_DNA"/>
</dbReference>
<dbReference type="EC" id="2.7.11.1" evidence="1"/>
<evidence type="ECO:0000256" key="4">
    <source>
        <dbReference type="ARBA" id="ARBA00022741"/>
    </source>
</evidence>
<dbReference type="FunFam" id="3.30.200.20:FF:000042">
    <property type="entry name" value="Aurora kinase A"/>
    <property type="match status" value="1"/>
</dbReference>
<evidence type="ECO:0000256" key="9">
    <source>
        <dbReference type="PROSITE-ProRule" id="PRU10141"/>
    </source>
</evidence>
<proteinExistence type="inferred from homology"/>
<keyword evidence="5 17" id="KW-0418">Kinase</keyword>
<reference evidence="17 22" key="2">
    <citation type="submission" date="2024-07" db="EMBL/GenBank/DDBJ databases">
        <authorList>
            <person name="Akdeniz Z."/>
        </authorList>
    </citation>
    <scope>NUCLEOTIDE SEQUENCE [LARGE SCALE GENOMIC DNA]</scope>
</reference>
<evidence type="ECO:0000256" key="2">
    <source>
        <dbReference type="ARBA" id="ARBA00022527"/>
    </source>
</evidence>
<dbReference type="PROSITE" id="PS50011">
    <property type="entry name" value="PROTEIN_KINASE_DOM"/>
    <property type="match status" value="1"/>
</dbReference>
<dbReference type="PROSITE" id="PS00107">
    <property type="entry name" value="PROTEIN_KINASE_ATP"/>
    <property type="match status" value="1"/>
</dbReference>
<evidence type="ECO:0000313" key="21">
    <source>
        <dbReference type="EMBL" id="CAL6105393.1"/>
    </source>
</evidence>
<evidence type="ECO:0000313" key="17">
    <source>
        <dbReference type="EMBL" id="CAL6041377.1"/>
    </source>
</evidence>
<accession>A0AA86QY47</accession>
<dbReference type="PANTHER" id="PTHR43895:SF32">
    <property type="entry name" value="SERINE_THREONINE-PROTEIN KINASE CHK1"/>
    <property type="match status" value="1"/>
</dbReference>
<keyword evidence="4 9" id="KW-0547">Nucleotide-binding</keyword>
<dbReference type="EMBL" id="CAXDID020000595">
    <property type="protein sequence ID" value="CAL6105393.1"/>
    <property type="molecule type" value="Genomic_DNA"/>
</dbReference>
<evidence type="ECO:0000313" key="14">
    <source>
        <dbReference type="EMBL" id="CAI9959630.1"/>
    </source>
</evidence>
<dbReference type="InterPro" id="IPR008271">
    <property type="entry name" value="Ser/Thr_kinase_AS"/>
</dbReference>
<dbReference type="EMBL" id="CATOUU010000919">
    <property type="protein sequence ID" value="CAI9959630.1"/>
    <property type="molecule type" value="Genomic_DNA"/>
</dbReference>
<dbReference type="GO" id="GO:0004674">
    <property type="term" value="F:protein serine/threonine kinase activity"/>
    <property type="evidence" value="ECO:0007669"/>
    <property type="project" value="UniProtKB-KW"/>
</dbReference>
<dbReference type="PANTHER" id="PTHR43895">
    <property type="entry name" value="CALCIUM/CALMODULIN-DEPENDENT PROTEIN KINASE KINASE-RELATED"/>
    <property type="match status" value="1"/>
</dbReference>
<organism evidence="14">
    <name type="scientific">Hexamita inflata</name>
    <dbReference type="NCBI Taxonomy" id="28002"/>
    <lineage>
        <taxon>Eukaryota</taxon>
        <taxon>Metamonada</taxon>
        <taxon>Diplomonadida</taxon>
        <taxon>Hexamitidae</taxon>
        <taxon>Hexamitinae</taxon>
        <taxon>Hexamita</taxon>
    </lineage>
</organism>
<dbReference type="EMBL" id="CAXDID020000380">
    <property type="protein sequence ID" value="CAL6084669.1"/>
    <property type="molecule type" value="Genomic_DNA"/>
</dbReference>
<comment type="caution">
    <text evidence="14">The sequence shown here is derived from an EMBL/GenBank/DDBJ whole genome shotgun (WGS) entry which is preliminary data.</text>
</comment>
<keyword evidence="6 9" id="KW-0067">ATP-binding</keyword>
<gene>
    <name evidence="12" type="ORF">HINF_LOCUS31123</name>
    <name evidence="17" type="ORF">HINF_LOCUS39030</name>
    <name evidence="13" type="ORF">HINF_LOCUS45593</name>
    <name evidence="18" type="ORF">HINF_LOCUS45895</name>
    <name evidence="14" type="ORF">HINF_LOCUS47275</name>
    <name evidence="15" type="ORF">HINF_LOCUS56326</name>
    <name evidence="16" type="ORF">HINF_LOCUS56736</name>
    <name evidence="19" type="ORF">HINF_LOCUS62317</name>
    <name evidence="20" type="ORF">HINF_LOCUS72214</name>
    <name evidence="21" type="ORF">HINF_LOCUS73242</name>
</gene>
<evidence type="ECO:0000256" key="7">
    <source>
        <dbReference type="ARBA" id="ARBA00047899"/>
    </source>
</evidence>
<comment type="catalytic activity">
    <reaction evidence="8">
        <text>L-seryl-[protein] + ATP = O-phospho-L-seryl-[protein] + ADP + H(+)</text>
        <dbReference type="Rhea" id="RHEA:17989"/>
        <dbReference type="Rhea" id="RHEA-COMP:9863"/>
        <dbReference type="Rhea" id="RHEA-COMP:11604"/>
        <dbReference type="ChEBI" id="CHEBI:15378"/>
        <dbReference type="ChEBI" id="CHEBI:29999"/>
        <dbReference type="ChEBI" id="CHEBI:30616"/>
        <dbReference type="ChEBI" id="CHEBI:83421"/>
        <dbReference type="ChEBI" id="CHEBI:456216"/>
        <dbReference type="EC" id="2.7.11.1"/>
    </reaction>
</comment>
<dbReference type="EMBL" id="CAXDID020000568">
    <property type="protein sequence ID" value="CAL6103583.1"/>
    <property type="molecule type" value="Genomic_DNA"/>
</dbReference>
<feature type="binding site" evidence="9">
    <location>
        <position position="38"/>
    </location>
    <ligand>
        <name>ATP</name>
        <dbReference type="ChEBI" id="CHEBI:30616"/>
    </ligand>
</feature>
<evidence type="ECO:0000256" key="6">
    <source>
        <dbReference type="ARBA" id="ARBA00022840"/>
    </source>
</evidence>
<dbReference type="EMBL" id="CATOUU010000716">
    <property type="protein sequence ID" value="CAI9943478.1"/>
    <property type="molecule type" value="Genomic_DNA"/>
</dbReference>
<dbReference type="PROSITE" id="PS00108">
    <property type="entry name" value="PROTEIN_KINASE_ST"/>
    <property type="match status" value="1"/>
</dbReference>